<keyword evidence="1" id="KW-0812">Transmembrane</keyword>
<sequence length="190" mass="19962">MAAAGSAGSSSSWSLPALLGSSAVLVAIFPERGLAVLLALAAIAASPAAASIFGGFSFPGLEAALVAVKRFVVQFLVEVLNPSLQEALPSALVNTFQDKRMAGAMVKMMGGLMEHPDFVAMLRKVMKASMNDEELLGGIKKVIQEALSDRNMYSSAMHGVVDLVNPMHGQSLSTMKDRFLGRDSHSPVSQ</sequence>
<gene>
    <name evidence="2" type="ORF">PGLA2088_LOCUS28244</name>
</gene>
<keyword evidence="1" id="KW-1133">Transmembrane helix</keyword>
<feature type="non-terminal residue" evidence="2">
    <location>
        <position position="190"/>
    </location>
</feature>
<accession>A0A813K3L5</accession>
<reference evidence="2" key="1">
    <citation type="submission" date="2021-02" db="EMBL/GenBank/DDBJ databases">
        <authorList>
            <person name="Dougan E. K."/>
            <person name="Rhodes N."/>
            <person name="Thang M."/>
            <person name="Chan C."/>
        </authorList>
    </citation>
    <scope>NUCLEOTIDE SEQUENCE</scope>
</reference>
<name>A0A813K3L5_POLGL</name>
<evidence type="ECO:0000313" key="2">
    <source>
        <dbReference type="EMBL" id="CAE8693142.1"/>
    </source>
</evidence>
<dbReference type="EMBL" id="CAJNNW010027792">
    <property type="protein sequence ID" value="CAE8693142.1"/>
    <property type="molecule type" value="Genomic_DNA"/>
</dbReference>
<keyword evidence="1" id="KW-0472">Membrane</keyword>
<dbReference type="AlphaFoldDB" id="A0A813K3L5"/>
<evidence type="ECO:0000256" key="1">
    <source>
        <dbReference type="SAM" id="Phobius"/>
    </source>
</evidence>
<comment type="caution">
    <text evidence="2">The sequence shown here is derived from an EMBL/GenBank/DDBJ whole genome shotgun (WGS) entry which is preliminary data.</text>
</comment>
<evidence type="ECO:0000313" key="3">
    <source>
        <dbReference type="Proteomes" id="UP000626109"/>
    </source>
</evidence>
<dbReference type="Proteomes" id="UP000626109">
    <property type="component" value="Unassembled WGS sequence"/>
</dbReference>
<feature type="transmembrane region" description="Helical" evidence="1">
    <location>
        <begin position="12"/>
        <end position="29"/>
    </location>
</feature>
<feature type="transmembrane region" description="Helical" evidence="1">
    <location>
        <begin position="35"/>
        <end position="61"/>
    </location>
</feature>
<organism evidence="2 3">
    <name type="scientific">Polarella glacialis</name>
    <name type="common">Dinoflagellate</name>
    <dbReference type="NCBI Taxonomy" id="89957"/>
    <lineage>
        <taxon>Eukaryota</taxon>
        <taxon>Sar</taxon>
        <taxon>Alveolata</taxon>
        <taxon>Dinophyceae</taxon>
        <taxon>Suessiales</taxon>
        <taxon>Suessiaceae</taxon>
        <taxon>Polarella</taxon>
    </lineage>
</organism>
<protein>
    <submittedName>
        <fullName evidence="2">Uncharacterized protein</fullName>
    </submittedName>
</protein>
<proteinExistence type="predicted"/>